<accession>A0AAE1DGC5</accession>
<evidence type="ECO:0000313" key="3">
    <source>
        <dbReference type="Proteomes" id="UP001283361"/>
    </source>
</evidence>
<feature type="compositionally biased region" description="Basic and acidic residues" evidence="1">
    <location>
        <begin position="29"/>
        <end position="42"/>
    </location>
</feature>
<sequence length="160" mass="18496">MALSVGFGIASARSHEIWKYLRETQNTQRDLKVRGRHMDRYPNRPTSQSSSAGKSLRTKRMERAHLGIEQSSQGGRLAFVSEIRLISVVAFAELITVYEAWTISELQCGDDRWIRVHVKEMVSESYRSLNEQMLVLPNFRRNGQIISRTNIKLSTLRVRF</sequence>
<evidence type="ECO:0000256" key="1">
    <source>
        <dbReference type="SAM" id="MobiDB-lite"/>
    </source>
</evidence>
<dbReference type="AlphaFoldDB" id="A0AAE1DGC5"/>
<feature type="region of interest" description="Disordered" evidence="1">
    <location>
        <begin position="29"/>
        <end position="56"/>
    </location>
</feature>
<gene>
    <name evidence="2" type="ORF">RRG08_027071</name>
</gene>
<organism evidence="2 3">
    <name type="scientific">Elysia crispata</name>
    <name type="common">lettuce slug</name>
    <dbReference type="NCBI Taxonomy" id="231223"/>
    <lineage>
        <taxon>Eukaryota</taxon>
        <taxon>Metazoa</taxon>
        <taxon>Spiralia</taxon>
        <taxon>Lophotrochozoa</taxon>
        <taxon>Mollusca</taxon>
        <taxon>Gastropoda</taxon>
        <taxon>Heterobranchia</taxon>
        <taxon>Euthyneura</taxon>
        <taxon>Panpulmonata</taxon>
        <taxon>Sacoglossa</taxon>
        <taxon>Placobranchoidea</taxon>
        <taxon>Plakobranchidae</taxon>
        <taxon>Elysia</taxon>
    </lineage>
</organism>
<dbReference type="EMBL" id="JAWDGP010003917">
    <property type="protein sequence ID" value="KAK3769502.1"/>
    <property type="molecule type" value="Genomic_DNA"/>
</dbReference>
<protein>
    <submittedName>
        <fullName evidence="2">Uncharacterized protein</fullName>
    </submittedName>
</protein>
<comment type="caution">
    <text evidence="2">The sequence shown here is derived from an EMBL/GenBank/DDBJ whole genome shotgun (WGS) entry which is preliminary data.</text>
</comment>
<name>A0AAE1DGC5_9GAST</name>
<feature type="compositionally biased region" description="Polar residues" evidence="1">
    <location>
        <begin position="44"/>
        <end position="53"/>
    </location>
</feature>
<dbReference type="Proteomes" id="UP001283361">
    <property type="component" value="Unassembled WGS sequence"/>
</dbReference>
<keyword evidence="3" id="KW-1185">Reference proteome</keyword>
<reference evidence="2" key="1">
    <citation type="journal article" date="2023" name="G3 (Bethesda)">
        <title>A reference genome for the long-term kleptoplast-retaining sea slug Elysia crispata morphotype clarki.</title>
        <authorList>
            <person name="Eastman K.E."/>
            <person name="Pendleton A.L."/>
            <person name="Shaikh M.A."/>
            <person name="Suttiyut T."/>
            <person name="Ogas R."/>
            <person name="Tomko P."/>
            <person name="Gavelis G."/>
            <person name="Widhalm J.R."/>
            <person name="Wisecaver J.H."/>
        </authorList>
    </citation>
    <scope>NUCLEOTIDE SEQUENCE</scope>
    <source>
        <strain evidence="2">ECLA1</strain>
    </source>
</reference>
<proteinExistence type="predicted"/>
<evidence type="ECO:0000313" key="2">
    <source>
        <dbReference type="EMBL" id="KAK3769502.1"/>
    </source>
</evidence>